<dbReference type="InterPro" id="IPR007590">
    <property type="entry name" value="Saf4/Yju2"/>
</dbReference>
<protein>
    <submittedName>
        <fullName evidence="1">Uncharacterized protein</fullName>
    </submittedName>
</protein>
<evidence type="ECO:0000313" key="2">
    <source>
        <dbReference type="Proteomes" id="UP001497480"/>
    </source>
</evidence>
<name>A0AAV1WA89_LUPLU</name>
<keyword evidence="2" id="KW-1185">Reference proteome</keyword>
<dbReference type="EMBL" id="CAXHTB010000005">
    <property type="protein sequence ID" value="CAL0306133.1"/>
    <property type="molecule type" value="Genomic_DNA"/>
</dbReference>
<accession>A0AAV1WA89</accession>
<dbReference type="PANTHER" id="PTHR12111:SF1">
    <property type="entry name" value="SPLICING FACTOR YJU2"/>
    <property type="match status" value="1"/>
</dbReference>
<dbReference type="PANTHER" id="PTHR12111">
    <property type="entry name" value="SPLICING FACTOR YJU2"/>
    <property type="match status" value="1"/>
</dbReference>
<dbReference type="Pfam" id="PF04502">
    <property type="entry name" value="Saf4_Yju2"/>
    <property type="match status" value="1"/>
</dbReference>
<sequence>MGERKVLNKYYPHDFDPAKLPRARRPKNQQIKVHMMLPMSIQCNTYGNYIYKGTKFNSRKEDVIGEEKRPEEEDEKLIKSVVFHNSNAFVKRVCDEDIENEEQTDQLLNANGETSTNNLKIFQAMQMMLRQKPLWMILVNKVYAIIGYVSEELSEKLGSFLADYRSWIVNGGFPF</sequence>
<comment type="caution">
    <text evidence="1">The sequence shown here is derived from an EMBL/GenBank/DDBJ whole genome shotgun (WGS) entry which is preliminary data.</text>
</comment>
<evidence type="ECO:0000313" key="1">
    <source>
        <dbReference type="EMBL" id="CAL0306133.1"/>
    </source>
</evidence>
<dbReference type="GO" id="GO:0071006">
    <property type="term" value="C:U2-type catalytic step 1 spliceosome"/>
    <property type="evidence" value="ECO:0007669"/>
    <property type="project" value="TreeGrafter"/>
</dbReference>
<reference evidence="1 2" key="1">
    <citation type="submission" date="2024-03" db="EMBL/GenBank/DDBJ databases">
        <authorList>
            <person name="Martinez-Hernandez J."/>
        </authorList>
    </citation>
    <scope>NUCLEOTIDE SEQUENCE [LARGE SCALE GENOMIC DNA]</scope>
</reference>
<dbReference type="Proteomes" id="UP001497480">
    <property type="component" value="Unassembled WGS sequence"/>
</dbReference>
<dbReference type="AlphaFoldDB" id="A0AAV1WA89"/>
<dbReference type="GO" id="GO:0000398">
    <property type="term" value="P:mRNA splicing, via spliceosome"/>
    <property type="evidence" value="ECO:0007669"/>
    <property type="project" value="InterPro"/>
</dbReference>
<gene>
    <name evidence="1" type="ORF">LLUT_LOCUS7193</name>
</gene>
<organism evidence="1 2">
    <name type="scientific">Lupinus luteus</name>
    <name type="common">European yellow lupine</name>
    <dbReference type="NCBI Taxonomy" id="3873"/>
    <lineage>
        <taxon>Eukaryota</taxon>
        <taxon>Viridiplantae</taxon>
        <taxon>Streptophyta</taxon>
        <taxon>Embryophyta</taxon>
        <taxon>Tracheophyta</taxon>
        <taxon>Spermatophyta</taxon>
        <taxon>Magnoliopsida</taxon>
        <taxon>eudicotyledons</taxon>
        <taxon>Gunneridae</taxon>
        <taxon>Pentapetalae</taxon>
        <taxon>rosids</taxon>
        <taxon>fabids</taxon>
        <taxon>Fabales</taxon>
        <taxon>Fabaceae</taxon>
        <taxon>Papilionoideae</taxon>
        <taxon>50 kb inversion clade</taxon>
        <taxon>genistoids sensu lato</taxon>
        <taxon>core genistoids</taxon>
        <taxon>Genisteae</taxon>
        <taxon>Lupinus</taxon>
    </lineage>
</organism>
<proteinExistence type="predicted"/>